<proteinExistence type="inferred from homology"/>
<evidence type="ECO:0000256" key="7">
    <source>
        <dbReference type="ARBA" id="ARBA00022927"/>
    </source>
</evidence>
<dbReference type="PROSITE" id="PS52015">
    <property type="entry name" value="TONB_CTD"/>
    <property type="match status" value="1"/>
</dbReference>
<keyword evidence="7" id="KW-0653">Protein transport</keyword>
<comment type="similarity">
    <text evidence="2">Belongs to the TonB family.</text>
</comment>
<dbReference type="EMBL" id="JAVDRF010000020">
    <property type="protein sequence ID" value="MDR6539658.1"/>
    <property type="molecule type" value="Genomic_DNA"/>
</dbReference>
<keyword evidence="6" id="KW-0812">Transmembrane</keyword>
<comment type="subcellular location">
    <subcellularLocation>
        <location evidence="1">Cell inner membrane</location>
        <topology evidence="1">Single-pass membrane protein</topology>
        <orientation evidence="1">Periplasmic side</orientation>
    </subcellularLocation>
</comment>
<sequence length="152" mass="16471">MKTFLVLLMLSSVLAGCVTKPARYSIGGSESLTFEQAAAALVDESFPTDGKFGLDQPTRILHAVPSSYPGEARRAGIQGRVLVEMEVDERGNVARTTIIGEAPKLLADAAVGALTQWKFRPHTYRGAPVKVRLRQPITFKLDPPDDPAPLTR</sequence>
<keyword evidence="10" id="KW-0732">Signal</keyword>
<evidence type="ECO:0000256" key="4">
    <source>
        <dbReference type="ARBA" id="ARBA00022475"/>
    </source>
</evidence>
<evidence type="ECO:0000256" key="9">
    <source>
        <dbReference type="ARBA" id="ARBA00023136"/>
    </source>
</evidence>
<keyword evidence="3" id="KW-0813">Transport</keyword>
<dbReference type="PROSITE" id="PS51257">
    <property type="entry name" value="PROKAR_LIPOPROTEIN"/>
    <property type="match status" value="1"/>
</dbReference>
<keyword evidence="9" id="KW-0472">Membrane</keyword>
<feature type="signal peptide" evidence="10">
    <location>
        <begin position="1"/>
        <end position="15"/>
    </location>
</feature>
<gene>
    <name evidence="12" type="ORF">J2739_005457</name>
</gene>
<evidence type="ECO:0000313" key="12">
    <source>
        <dbReference type="EMBL" id="MDR6539658.1"/>
    </source>
</evidence>
<feature type="chain" id="PRO_5045724527" evidence="10">
    <location>
        <begin position="16"/>
        <end position="152"/>
    </location>
</feature>
<evidence type="ECO:0000256" key="10">
    <source>
        <dbReference type="SAM" id="SignalP"/>
    </source>
</evidence>
<keyword evidence="4" id="KW-1003">Cell membrane</keyword>
<feature type="domain" description="TonB C-terminal" evidence="11">
    <location>
        <begin position="53"/>
        <end position="148"/>
    </location>
</feature>
<evidence type="ECO:0000259" key="11">
    <source>
        <dbReference type="PROSITE" id="PS52015"/>
    </source>
</evidence>
<dbReference type="Proteomes" id="UP001184230">
    <property type="component" value="Unassembled WGS sequence"/>
</dbReference>
<evidence type="ECO:0000256" key="1">
    <source>
        <dbReference type="ARBA" id="ARBA00004383"/>
    </source>
</evidence>
<reference evidence="12 13" key="1">
    <citation type="submission" date="2023-07" db="EMBL/GenBank/DDBJ databases">
        <title>Sorghum-associated microbial communities from plants grown in Nebraska, USA.</title>
        <authorList>
            <person name="Schachtman D."/>
        </authorList>
    </citation>
    <scope>NUCLEOTIDE SEQUENCE [LARGE SCALE GENOMIC DNA]</scope>
    <source>
        <strain evidence="12 13">DS1781</strain>
    </source>
</reference>
<comment type="caution">
    <text evidence="12">The sequence shown here is derived from an EMBL/GenBank/DDBJ whole genome shotgun (WGS) entry which is preliminary data.</text>
</comment>
<keyword evidence="13" id="KW-1185">Reference proteome</keyword>
<evidence type="ECO:0000313" key="13">
    <source>
        <dbReference type="Proteomes" id="UP001184230"/>
    </source>
</evidence>
<dbReference type="InterPro" id="IPR037682">
    <property type="entry name" value="TonB_C"/>
</dbReference>
<evidence type="ECO:0000256" key="5">
    <source>
        <dbReference type="ARBA" id="ARBA00022519"/>
    </source>
</evidence>
<organism evidence="12 13">
    <name type="scientific">Variovorax soli</name>
    <dbReference type="NCBI Taxonomy" id="376815"/>
    <lineage>
        <taxon>Bacteria</taxon>
        <taxon>Pseudomonadati</taxon>
        <taxon>Pseudomonadota</taxon>
        <taxon>Betaproteobacteria</taxon>
        <taxon>Burkholderiales</taxon>
        <taxon>Comamonadaceae</taxon>
        <taxon>Variovorax</taxon>
    </lineage>
</organism>
<dbReference type="Gene3D" id="3.30.1150.10">
    <property type="match status" value="1"/>
</dbReference>
<keyword evidence="5" id="KW-0997">Cell inner membrane</keyword>
<name>A0ABU1NMI3_9BURK</name>
<evidence type="ECO:0000256" key="3">
    <source>
        <dbReference type="ARBA" id="ARBA00022448"/>
    </source>
</evidence>
<protein>
    <submittedName>
        <fullName evidence="12">TonB family protein</fullName>
    </submittedName>
</protein>
<dbReference type="RefSeq" id="WP_309907544.1">
    <property type="nucleotide sequence ID" value="NZ_JAVDRF010000020.1"/>
</dbReference>
<dbReference type="NCBIfam" id="TIGR01352">
    <property type="entry name" value="tonB_Cterm"/>
    <property type="match status" value="1"/>
</dbReference>
<accession>A0ABU1NMI3</accession>
<evidence type="ECO:0000256" key="2">
    <source>
        <dbReference type="ARBA" id="ARBA00006555"/>
    </source>
</evidence>
<evidence type="ECO:0000256" key="6">
    <source>
        <dbReference type="ARBA" id="ARBA00022692"/>
    </source>
</evidence>
<dbReference type="InterPro" id="IPR006260">
    <property type="entry name" value="TonB/TolA_C"/>
</dbReference>
<evidence type="ECO:0000256" key="8">
    <source>
        <dbReference type="ARBA" id="ARBA00022989"/>
    </source>
</evidence>
<dbReference type="Pfam" id="PF03544">
    <property type="entry name" value="TonB_C"/>
    <property type="match status" value="1"/>
</dbReference>
<keyword evidence="8" id="KW-1133">Transmembrane helix</keyword>
<dbReference type="InterPro" id="IPR051045">
    <property type="entry name" value="TonB-dependent_transducer"/>
</dbReference>
<dbReference type="PANTHER" id="PTHR33446">
    <property type="entry name" value="PROTEIN TONB-RELATED"/>
    <property type="match status" value="1"/>
</dbReference>
<dbReference type="SUPFAM" id="SSF74653">
    <property type="entry name" value="TolA/TonB C-terminal domain"/>
    <property type="match status" value="1"/>
</dbReference>